<evidence type="ECO:0000313" key="6">
    <source>
        <dbReference type="Proteomes" id="UP000769156"/>
    </source>
</evidence>
<proteinExistence type="predicted"/>
<gene>
    <name evidence="5" type="ORF">K8V82_06305</name>
</gene>
<dbReference type="InterPro" id="IPR013216">
    <property type="entry name" value="Methyltransf_11"/>
</dbReference>
<dbReference type="CDD" id="cd02440">
    <property type="entry name" value="AdoMet_MTases"/>
    <property type="match status" value="1"/>
</dbReference>
<dbReference type="GO" id="GO:0032259">
    <property type="term" value="P:methylation"/>
    <property type="evidence" value="ECO:0007669"/>
    <property type="project" value="UniProtKB-KW"/>
</dbReference>
<evidence type="ECO:0000313" key="5">
    <source>
        <dbReference type="EMBL" id="HJF94388.1"/>
    </source>
</evidence>
<evidence type="ECO:0000256" key="1">
    <source>
        <dbReference type="ARBA" id="ARBA00022603"/>
    </source>
</evidence>
<dbReference type="PANTHER" id="PTHR43464">
    <property type="entry name" value="METHYLTRANSFERASE"/>
    <property type="match status" value="1"/>
</dbReference>
<dbReference type="InterPro" id="IPR029063">
    <property type="entry name" value="SAM-dependent_MTases_sf"/>
</dbReference>
<dbReference type="Pfam" id="PF08241">
    <property type="entry name" value="Methyltransf_11"/>
    <property type="match status" value="1"/>
</dbReference>
<evidence type="ECO:0000256" key="2">
    <source>
        <dbReference type="ARBA" id="ARBA00022679"/>
    </source>
</evidence>
<keyword evidence="2" id="KW-0808">Transferase</keyword>
<sequence>MGNIYDDPVFFDTYAQMDRSRKGLEGAGEWHQLVRLFPDMEGKNVLDLGCGYGWHSKYAAENGVGAVTAIDQSSRMIGEAGKRNADGRITYRVCALEDYEYPEETFDLVVSNLVLHYVEDLNGIYRKVYRTLKKGGDFLMNIEHPVFTGSVMEEWIRDEEGNALYWPVDDYFYPGRRETVFLGEKVVKQHHTLTQILGGLLKCGFTLTAVEEAYPDPAMLDLPGMKDEMRRPMMLFVKAKK</sequence>
<name>A0A921LEL0_9FIRM</name>
<evidence type="ECO:0000256" key="3">
    <source>
        <dbReference type="ARBA" id="ARBA00022691"/>
    </source>
</evidence>
<reference evidence="5" key="2">
    <citation type="submission" date="2021-09" db="EMBL/GenBank/DDBJ databases">
        <authorList>
            <person name="Gilroy R."/>
        </authorList>
    </citation>
    <scope>NUCLEOTIDE SEQUENCE</scope>
    <source>
        <strain evidence="5">ChiSjej5B23-16112</strain>
    </source>
</reference>
<accession>A0A921LEL0</accession>
<dbReference type="Gene3D" id="3.40.50.150">
    <property type="entry name" value="Vaccinia Virus protein VP39"/>
    <property type="match status" value="1"/>
</dbReference>
<organism evidence="5 6">
    <name type="scientific">Lachnoclostridium phocaeense</name>
    <dbReference type="NCBI Taxonomy" id="1871021"/>
    <lineage>
        <taxon>Bacteria</taxon>
        <taxon>Bacillati</taxon>
        <taxon>Bacillota</taxon>
        <taxon>Clostridia</taxon>
        <taxon>Lachnospirales</taxon>
        <taxon>Lachnospiraceae</taxon>
    </lineage>
</organism>
<keyword evidence="1 5" id="KW-0489">Methyltransferase</keyword>
<dbReference type="SUPFAM" id="SSF53335">
    <property type="entry name" value="S-adenosyl-L-methionine-dependent methyltransferases"/>
    <property type="match status" value="1"/>
</dbReference>
<keyword evidence="3" id="KW-0949">S-adenosyl-L-methionine</keyword>
<feature type="domain" description="Methyltransferase type 11" evidence="4">
    <location>
        <begin position="46"/>
        <end position="139"/>
    </location>
</feature>
<protein>
    <submittedName>
        <fullName evidence="5">Class I SAM-dependent methyltransferase</fullName>
    </submittedName>
</protein>
<dbReference type="GO" id="GO:0008757">
    <property type="term" value="F:S-adenosylmethionine-dependent methyltransferase activity"/>
    <property type="evidence" value="ECO:0007669"/>
    <property type="project" value="InterPro"/>
</dbReference>
<dbReference type="PANTHER" id="PTHR43464:SF19">
    <property type="entry name" value="UBIQUINONE BIOSYNTHESIS O-METHYLTRANSFERASE, MITOCHONDRIAL"/>
    <property type="match status" value="1"/>
</dbReference>
<comment type="caution">
    <text evidence="5">The sequence shown here is derived from an EMBL/GenBank/DDBJ whole genome shotgun (WGS) entry which is preliminary data.</text>
</comment>
<dbReference type="Proteomes" id="UP000769156">
    <property type="component" value="Unassembled WGS sequence"/>
</dbReference>
<dbReference type="AlphaFoldDB" id="A0A921LEL0"/>
<reference evidence="5" key="1">
    <citation type="journal article" date="2021" name="PeerJ">
        <title>Extensive microbial diversity within the chicken gut microbiome revealed by metagenomics and culture.</title>
        <authorList>
            <person name="Gilroy R."/>
            <person name="Ravi A."/>
            <person name="Getino M."/>
            <person name="Pursley I."/>
            <person name="Horton D.L."/>
            <person name="Alikhan N.F."/>
            <person name="Baker D."/>
            <person name="Gharbi K."/>
            <person name="Hall N."/>
            <person name="Watson M."/>
            <person name="Adriaenssens E.M."/>
            <person name="Foster-Nyarko E."/>
            <person name="Jarju S."/>
            <person name="Secka A."/>
            <person name="Antonio M."/>
            <person name="Oren A."/>
            <person name="Chaudhuri R.R."/>
            <person name="La Ragione R."/>
            <person name="Hildebrand F."/>
            <person name="Pallen M.J."/>
        </authorList>
    </citation>
    <scope>NUCLEOTIDE SEQUENCE</scope>
    <source>
        <strain evidence="5">ChiSjej5B23-16112</strain>
    </source>
</reference>
<evidence type="ECO:0000259" key="4">
    <source>
        <dbReference type="Pfam" id="PF08241"/>
    </source>
</evidence>
<dbReference type="EMBL" id="DYVY01000099">
    <property type="protein sequence ID" value="HJF94388.1"/>
    <property type="molecule type" value="Genomic_DNA"/>
</dbReference>